<evidence type="ECO:0000259" key="2">
    <source>
        <dbReference type="Pfam" id="PF10615"/>
    </source>
</evidence>
<dbReference type="AlphaFoldDB" id="A0AB34JSR0"/>
<dbReference type="GO" id="GO:0005737">
    <property type="term" value="C:cytoplasm"/>
    <property type="evidence" value="ECO:0007669"/>
    <property type="project" value="UniProtKB-ARBA"/>
</dbReference>
<dbReference type="PANTHER" id="PTHR13343:SF24">
    <property type="entry name" value="OS07G0573800 PROTEIN"/>
    <property type="match status" value="1"/>
</dbReference>
<feature type="chain" id="PRO_5044334157" description="DUF2470 domain-containing protein" evidence="1">
    <location>
        <begin position="26"/>
        <end position="311"/>
    </location>
</feature>
<dbReference type="InterPro" id="IPR012349">
    <property type="entry name" value="Split_barrel_FMN-bd"/>
</dbReference>
<gene>
    <name evidence="3" type="ORF">AB1Y20_018802</name>
</gene>
<dbReference type="InterPro" id="IPR019595">
    <property type="entry name" value="DUF2470"/>
</dbReference>
<organism evidence="3 4">
    <name type="scientific">Prymnesium parvum</name>
    <name type="common">Toxic golden alga</name>
    <dbReference type="NCBI Taxonomy" id="97485"/>
    <lineage>
        <taxon>Eukaryota</taxon>
        <taxon>Haptista</taxon>
        <taxon>Haptophyta</taxon>
        <taxon>Prymnesiophyceae</taxon>
        <taxon>Prymnesiales</taxon>
        <taxon>Prymnesiaceae</taxon>
        <taxon>Prymnesium</taxon>
    </lineage>
</organism>
<feature type="domain" description="DUF2470" evidence="2">
    <location>
        <begin position="225"/>
        <end position="289"/>
    </location>
</feature>
<evidence type="ECO:0000313" key="3">
    <source>
        <dbReference type="EMBL" id="KAL1523883.1"/>
    </source>
</evidence>
<feature type="signal peptide" evidence="1">
    <location>
        <begin position="1"/>
        <end position="25"/>
    </location>
</feature>
<accession>A0AB34JSR0</accession>
<sequence length="311" mass="32785">MPLSSRSSFRASAWLSLLAAAPLDALQHSPRPATRIAPPRCVAAAAAAPSALPWGDLADNALRLTDAQLTRTVVDVCSQGTLCTTLEAAELEGAIFSSCEAYATDAAGHVLISLSSEQAKSNLKARRVASFFVRAASGGAAAGSAVTLIGEVEEMSVDEVSDAVLAKMSAATGHTAEEIGARPWRRLTPSRVHVSDAVRRVEAWVPPAEYAEAASNPLAPAAATLLHKMNGAHAESLKRFAAVYAGLDEAKVSSVELLGVDQLGFDMRVAQGSSSSVMRIGFRQPPANEEEGVSVFMKLFQEAYERQHGWM</sequence>
<evidence type="ECO:0000256" key="1">
    <source>
        <dbReference type="SAM" id="SignalP"/>
    </source>
</evidence>
<comment type="caution">
    <text evidence="3">The sequence shown here is derived from an EMBL/GenBank/DDBJ whole genome shotgun (WGS) entry which is preliminary data.</text>
</comment>
<dbReference type="EMBL" id="JBGBPQ010000005">
    <property type="protein sequence ID" value="KAL1523883.1"/>
    <property type="molecule type" value="Genomic_DNA"/>
</dbReference>
<reference evidence="3 4" key="1">
    <citation type="journal article" date="2024" name="Science">
        <title>Giant polyketide synthase enzymes in the biosynthesis of giant marine polyether toxins.</title>
        <authorList>
            <person name="Fallon T.R."/>
            <person name="Shende V.V."/>
            <person name="Wierzbicki I.H."/>
            <person name="Pendleton A.L."/>
            <person name="Watervoot N.F."/>
            <person name="Auber R.P."/>
            <person name="Gonzalez D.J."/>
            <person name="Wisecaver J.H."/>
            <person name="Moore B.S."/>
        </authorList>
    </citation>
    <scope>NUCLEOTIDE SEQUENCE [LARGE SCALE GENOMIC DNA]</scope>
    <source>
        <strain evidence="3 4">12B1</strain>
    </source>
</reference>
<evidence type="ECO:0000313" key="4">
    <source>
        <dbReference type="Proteomes" id="UP001515480"/>
    </source>
</evidence>
<dbReference type="Pfam" id="PF10615">
    <property type="entry name" value="DUF2470"/>
    <property type="match status" value="1"/>
</dbReference>
<dbReference type="Gene3D" id="3.20.180.10">
    <property type="entry name" value="PNP-oxidase-like"/>
    <property type="match status" value="1"/>
</dbReference>
<dbReference type="SUPFAM" id="SSF50475">
    <property type="entry name" value="FMN-binding split barrel"/>
    <property type="match status" value="1"/>
</dbReference>
<proteinExistence type="predicted"/>
<keyword evidence="1" id="KW-0732">Signal</keyword>
<dbReference type="InterPro" id="IPR037119">
    <property type="entry name" value="Haem_oxidase_HugZ-like_sf"/>
</dbReference>
<protein>
    <recommendedName>
        <fullName evidence="2">DUF2470 domain-containing protein</fullName>
    </recommendedName>
</protein>
<dbReference type="Proteomes" id="UP001515480">
    <property type="component" value="Unassembled WGS sequence"/>
</dbReference>
<dbReference type="Gene3D" id="2.30.110.10">
    <property type="entry name" value="Electron Transport, Fmn-binding Protein, Chain A"/>
    <property type="match status" value="1"/>
</dbReference>
<keyword evidence="4" id="KW-1185">Reference proteome</keyword>
<dbReference type="PANTHER" id="PTHR13343">
    <property type="entry name" value="CREG1 PROTEIN"/>
    <property type="match status" value="1"/>
</dbReference>
<name>A0AB34JSR0_PRYPA</name>